<dbReference type="InterPro" id="IPR017911">
    <property type="entry name" value="MacB-like_ATP-bd"/>
</dbReference>
<dbReference type="SMART" id="SM00382">
    <property type="entry name" value="AAA"/>
    <property type="match status" value="1"/>
</dbReference>
<proteinExistence type="inferred from homology"/>
<gene>
    <name evidence="7" type="ORF">RC74_18625</name>
</gene>
<evidence type="ECO:0000256" key="5">
    <source>
        <dbReference type="ARBA" id="ARBA00038388"/>
    </source>
</evidence>
<evidence type="ECO:0000313" key="7">
    <source>
        <dbReference type="EMBL" id="AML53002.1"/>
    </source>
</evidence>
<keyword evidence="4 7" id="KW-0067">ATP-binding</keyword>
<protein>
    <submittedName>
        <fullName evidence="7">ABC transporter ATP-binding protein</fullName>
    </submittedName>
</protein>
<evidence type="ECO:0000256" key="1">
    <source>
        <dbReference type="ARBA" id="ARBA00022448"/>
    </source>
</evidence>
<dbReference type="EMBL" id="CP014327">
    <property type="protein sequence ID" value="AML53002.1"/>
    <property type="molecule type" value="Genomic_DNA"/>
</dbReference>
<reference evidence="7 8" key="1">
    <citation type="submission" date="2016-02" db="EMBL/GenBank/DDBJ databases">
        <title>Complete genome sequence of Halocynthiibacter arcticus PAMC 20958t from arctic marine sediment.</title>
        <authorList>
            <person name="Lee Y.M."/>
            <person name="Baek K."/>
            <person name="Lee H.K."/>
            <person name="Shin S.C."/>
        </authorList>
    </citation>
    <scope>NUCLEOTIDE SEQUENCE [LARGE SCALE GENOMIC DNA]</scope>
    <source>
        <strain evidence="7">PAMC 20958</strain>
    </source>
</reference>
<dbReference type="GO" id="GO:0016887">
    <property type="term" value="F:ATP hydrolysis activity"/>
    <property type="evidence" value="ECO:0007669"/>
    <property type="project" value="InterPro"/>
</dbReference>
<dbReference type="Pfam" id="PF00005">
    <property type="entry name" value="ABC_tran"/>
    <property type="match status" value="1"/>
</dbReference>
<dbReference type="Proteomes" id="UP000070371">
    <property type="component" value="Chromosome"/>
</dbReference>
<keyword evidence="3" id="KW-0547">Nucleotide-binding</keyword>
<dbReference type="FunFam" id="3.40.50.300:FF:000032">
    <property type="entry name" value="Export ABC transporter ATP-binding protein"/>
    <property type="match status" value="1"/>
</dbReference>
<dbReference type="CDD" id="cd03255">
    <property type="entry name" value="ABC_MJ0796_LolCDE_FtsE"/>
    <property type="match status" value="1"/>
</dbReference>
<accession>A0A126V3V6</accession>
<dbReference type="PROSITE" id="PS50893">
    <property type="entry name" value="ABC_TRANSPORTER_2"/>
    <property type="match status" value="1"/>
</dbReference>
<keyword evidence="2" id="KW-0472">Membrane</keyword>
<dbReference type="Gene3D" id="3.40.50.300">
    <property type="entry name" value="P-loop containing nucleotide triphosphate hydrolases"/>
    <property type="match status" value="1"/>
</dbReference>
<dbReference type="SUPFAM" id="SSF52540">
    <property type="entry name" value="P-loop containing nucleoside triphosphate hydrolases"/>
    <property type="match status" value="1"/>
</dbReference>
<dbReference type="GO" id="GO:0022857">
    <property type="term" value="F:transmembrane transporter activity"/>
    <property type="evidence" value="ECO:0007669"/>
    <property type="project" value="TreeGrafter"/>
</dbReference>
<keyword evidence="8" id="KW-1185">Reference proteome</keyword>
<dbReference type="GO" id="GO:0098796">
    <property type="term" value="C:membrane protein complex"/>
    <property type="evidence" value="ECO:0007669"/>
    <property type="project" value="UniProtKB-ARBA"/>
</dbReference>
<dbReference type="OrthoDB" id="9802264at2"/>
<dbReference type="AlphaFoldDB" id="A0A126V3V6"/>
<evidence type="ECO:0000256" key="4">
    <source>
        <dbReference type="ARBA" id="ARBA00022840"/>
    </source>
</evidence>
<dbReference type="PANTHER" id="PTHR24220:SF689">
    <property type="entry name" value="LIPOPROTEIN-RELEASING SYSTEM ATP-BINDING PROTEIN LOLD"/>
    <property type="match status" value="1"/>
</dbReference>
<dbReference type="InterPro" id="IPR015854">
    <property type="entry name" value="ABC_transpr_LolD-like"/>
</dbReference>
<organism evidence="7 8">
    <name type="scientific">Falsihalocynthiibacter arcticus</name>
    <dbReference type="NCBI Taxonomy" id="1579316"/>
    <lineage>
        <taxon>Bacteria</taxon>
        <taxon>Pseudomonadati</taxon>
        <taxon>Pseudomonadota</taxon>
        <taxon>Alphaproteobacteria</taxon>
        <taxon>Rhodobacterales</taxon>
        <taxon>Roseobacteraceae</taxon>
        <taxon>Falsihalocynthiibacter</taxon>
    </lineage>
</organism>
<sequence>MTQFKPPVGPLLEMRDLIKTYGEGETATRVLKDLNLTLPRGKMIALLGASGSGKSTLLNILGTLLRPSSGSFTMMGQDLFGADDATLTDFRNLHIGFVFQFHNLLTDFTALENVLFPTAVREGTERPEARRRGTELLELVGLSDRVNFRASKLSGGQKQRVAVARALMNKPELILADEPTGNLDSVSAKQVMDLFMKINAEENTTFLISTHDEKIAALCSEQIEIRDGRLVE</sequence>
<dbReference type="InterPro" id="IPR027417">
    <property type="entry name" value="P-loop_NTPase"/>
</dbReference>
<dbReference type="InterPro" id="IPR003439">
    <property type="entry name" value="ABC_transporter-like_ATP-bd"/>
</dbReference>
<dbReference type="STRING" id="1579316.RC74_18625"/>
<dbReference type="InterPro" id="IPR017871">
    <property type="entry name" value="ABC_transporter-like_CS"/>
</dbReference>
<feature type="domain" description="ABC transporter" evidence="6">
    <location>
        <begin position="12"/>
        <end position="232"/>
    </location>
</feature>
<dbReference type="KEGG" id="hat:RC74_18625"/>
<keyword evidence="2" id="KW-0997">Cell inner membrane</keyword>
<keyword evidence="1" id="KW-0813">Transport</keyword>
<dbReference type="InterPro" id="IPR003593">
    <property type="entry name" value="AAA+_ATPase"/>
</dbReference>
<dbReference type="RefSeq" id="WP_039003740.1">
    <property type="nucleotide sequence ID" value="NZ_CP014327.1"/>
</dbReference>
<dbReference type="GO" id="GO:0005524">
    <property type="term" value="F:ATP binding"/>
    <property type="evidence" value="ECO:0007669"/>
    <property type="project" value="UniProtKB-KW"/>
</dbReference>
<keyword evidence="2" id="KW-1003">Cell membrane</keyword>
<dbReference type="PANTHER" id="PTHR24220">
    <property type="entry name" value="IMPORT ATP-BINDING PROTEIN"/>
    <property type="match status" value="1"/>
</dbReference>
<comment type="similarity">
    <text evidence="5">Belongs to the ABC transporter superfamily. Macrolide exporter (TC 3.A.1.122) family.</text>
</comment>
<name>A0A126V3V6_9RHOB</name>
<dbReference type="PROSITE" id="PS00211">
    <property type="entry name" value="ABC_TRANSPORTER_1"/>
    <property type="match status" value="1"/>
</dbReference>
<evidence type="ECO:0000259" key="6">
    <source>
        <dbReference type="PROSITE" id="PS50893"/>
    </source>
</evidence>
<evidence type="ECO:0000256" key="2">
    <source>
        <dbReference type="ARBA" id="ARBA00022519"/>
    </source>
</evidence>
<dbReference type="GO" id="GO:0005886">
    <property type="term" value="C:plasma membrane"/>
    <property type="evidence" value="ECO:0007669"/>
    <property type="project" value="TreeGrafter"/>
</dbReference>
<evidence type="ECO:0000313" key="8">
    <source>
        <dbReference type="Proteomes" id="UP000070371"/>
    </source>
</evidence>
<evidence type="ECO:0000256" key="3">
    <source>
        <dbReference type="ARBA" id="ARBA00022741"/>
    </source>
</evidence>